<sequence length="80" mass="8809">MPSFLNDVKKRSSVEDEGVGAPCMRKRFCLHPLPLQTCCIAYCITRSVPSLLTEQSQTIAMPIPGSFVCACQHLLSPRAE</sequence>
<proteinExistence type="predicted"/>
<name>A0AAV4PR90_CAEEX</name>
<accession>A0AAV4PR90</accession>
<organism evidence="1 2">
    <name type="scientific">Caerostris extrusa</name>
    <name type="common">Bark spider</name>
    <name type="synonym">Caerostris bankana</name>
    <dbReference type="NCBI Taxonomy" id="172846"/>
    <lineage>
        <taxon>Eukaryota</taxon>
        <taxon>Metazoa</taxon>
        <taxon>Ecdysozoa</taxon>
        <taxon>Arthropoda</taxon>
        <taxon>Chelicerata</taxon>
        <taxon>Arachnida</taxon>
        <taxon>Araneae</taxon>
        <taxon>Araneomorphae</taxon>
        <taxon>Entelegynae</taxon>
        <taxon>Araneoidea</taxon>
        <taxon>Araneidae</taxon>
        <taxon>Caerostris</taxon>
    </lineage>
</organism>
<gene>
    <name evidence="1" type="ORF">CEXT_79071</name>
</gene>
<reference evidence="1 2" key="1">
    <citation type="submission" date="2021-06" db="EMBL/GenBank/DDBJ databases">
        <title>Caerostris extrusa draft genome.</title>
        <authorList>
            <person name="Kono N."/>
            <person name="Arakawa K."/>
        </authorList>
    </citation>
    <scope>NUCLEOTIDE SEQUENCE [LARGE SCALE GENOMIC DNA]</scope>
</reference>
<dbReference type="Proteomes" id="UP001054945">
    <property type="component" value="Unassembled WGS sequence"/>
</dbReference>
<dbReference type="EMBL" id="BPLR01004940">
    <property type="protein sequence ID" value="GIX98658.1"/>
    <property type="molecule type" value="Genomic_DNA"/>
</dbReference>
<dbReference type="AlphaFoldDB" id="A0AAV4PR90"/>
<comment type="caution">
    <text evidence="1">The sequence shown here is derived from an EMBL/GenBank/DDBJ whole genome shotgun (WGS) entry which is preliminary data.</text>
</comment>
<keyword evidence="2" id="KW-1185">Reference proteome</keyword>
<protein>
    <submittedName>
        <fullName evidence="1">Uncharacterized protein</fullName>
    </submittedName>
</protein>
<evidence type="ECO:0000313" key="2">
    <source>
        <dbReference type="Proteomes" id="UP001054945"/>
    </source>
</evidence>
<evidence type="ECO:0000313" key="1">
    <source>
        <dbReference type="EMBL" id="GIX98658.1"/>
    </source>
</evidence>